<comment type="similarity">
    <text evidence="1 6">Belongs to the TACO1 family.</text>
</comment>
<dbReference type="GO" id="GO:0003677">
    <property type="term" value="F:DNA binding"/>
    <property type="evidence" value="ECO:0007669"/>
    <property type="project" value="UniProtKB-UniRule"/>
</dbReference>
<dbReference type="InterPro" id="IPR017856">
    <property type="entry name" value="Integrase-like_N"/>
</dbReference>
<dbReference type="Gene3D" id="1.10.10.200">
    <property type="match status" value="1"/>
</dbReference>
<keyword evidence="3 6" id="KW-0805">Transcription regulation</keyword>
<keyword evidence="2 6" id="KW-0963">Cytoplasm</keyword>
<dbReference type="FunFam" id="1.10.10.200:FF:000002">
    <property type="entry name" value="Probable transcriptional regulatory protein CLM62_37755"/>
    <property type="match status" value="1"/>
</dbReference>
<evidence type="ECO:0000313" key="9">
    <source>
        <dbReference type="EMBL" id="PLX17427.1"/>
    </source>
</evidence>
<dbReference type="NCBIfam" id="TIGR01033">
    <property type="entry name" value="YebC/PmpR family DNA-binding transcriptional regulator"/>
    <property type="match status" value="1"/>
</dbReference>
<proteinExistence type="inferred from homology"/>
<evidence type="ECO:0000313" key="10">
    <source>
        <dbReference type="Proteomes" id="UP000234857"/>
    </source>
</evidence>
<gene>
    <name evidence="9" type="ORF">C0601_07655</name>
</gene>
<organism evidence="9 10">
    <name type="scientific">Muiribacterium halophilum</name>
    <dbReference type="NCBI Taxonomy" id="2053465"/>
    <lineage>
        <taxon>Bacteria</taxon>
        <taxon>Candidatus Muiribacteriota</taxon>
        <taxon>Candidatus Muiribacteriia</taxon>
        <taxon>Candidatus Muiribacteriales</taxon>
        <taxon>Candidatus Muiribacteriaceae</taxon>
        <taxon>Candidatus Muiribacterium</taxon>
    </lineage>
</organism>
<dbReference type="GO" id="GO:0005829">
    <property type="term" value="C:cytosol"/>
    <property type="evidence" value="ECO:0007669"/>
    <property type="project" value="TreeGrafter"/>
</dbReference>
<evidence type="ECO:0000256" key="4">
    <source>
        <dbReference type="ARBA" id="ARBA00023125"/>
    </source>
</evidence>
<evidence type="ECO:0000259" key="7">
    <source>
        <dbReference type="Pfam" id="PF01709"/>
    </source>
</evidence>
<feature type="domain" description="TACO1/YebC-like second and third" evidence="7">
    <location>
        <begin position="82"/>
        <end position="238"/>
    </location>
</feature>
<name>A0A2N5ZFF8_MUIH1</name>
<evidence type="ECO:0000256" key="3">
    <source>
        <dbReference type="ARBA" id="ARBA00023015"/>
    </source>
</evidence>
<dbReference type="Proteomes" id="UP000234857">
    <property type="component" value="Unassembled WGS sequence"/>
</dbReference>
<dbReference type="AlphaFoldDB" id="A0A2N5ZFF8"/>
<evidence type="ECO:0000256" key="2">
    <source>
        <dbReference type="ARBA" id="ARBA00022490"/>
    </source>
</evidence>
<dbReference type="Pfam" id="PF20772">
    <property type="entry name" value="TACO1_YebC_N"/>
    <property type="match status" value="1"/>
</dbReference>
<dbReference type="InterPro" id="IPR048300">
    <property type="entry name" value="TACO1_YebC-like_2nd/3rd_dom"/>
</dbReference>
<dbReference type="InterPro" id="IPR002876">
    <property type="entry name" value="Transcrip_reg_TACO1-like"/>
</dbReference>
<evidence type="ECO:0000256" key="6">
    <source>
        <dbReference type="HAMAP-Rule" id="MF_00693"/>
    </source>
</evidence>
<dbReference type="InterPro" id="IPR029072">
    <property type="entry name" value="YebC-like"/>
</dbReference>
<feature type="domain" description="TACO1/YebC-like N-terminal" evidence="8">
    <location>
        <begin position="5"/>
        <end position="75"/>
    </location>
</feature>
<evidence type="ECO:0000259" key="8">
    <source>
        <dbReference type="Pfam" id="PF20772"/>
    </source>
</evidence>
<dbReference type="EMBL" id="PKTG01000087">
    <property type="protein sequence ID" value="PLX17427.1"/>
    <property type="molecule type" value="Genomic_DNA"/>
</dbReference>
<protein>
    <recommendedName>
        <fullName evidence="6">Probable transcriptional regulatory protein C0601_07655</fullName>
    </recommendedName>
</protein>
<evidence type="ECO:0000256" key="1">
    <source>
        <dbReference type="ARBA" id="ARBA00008724"/>
    </source>
</evidence>
<dbReference type="Gene3D" id="3.30.70.980">
    <property type="match status" value="2"/>
</dbReference>
<dbReference type="GO" id="GO:0006355">
    <property type="term" value="P:regulation of DNA-templated transcription"/>
    <property type="evidence" value="ECO:0007669"/>
    <property type="project" value="UniProtKB-UniRule"/>
</dbReference>
<accession>A0A2N5ZFF8</accession>
<keyword evidence="5 6" id="KW-0804">Transcription</keyword>
<dbReference type="InterPro" id="IPR026564">
    <property type="entry name" value="Transcrip_reg_TACO1-like_dom3"/>
</dbReference>
<comment type="subcellular location">
    <subcellularLocation>
        <location evidence="6">Cytoplasm</location>
    </subcellularLocation>
</comment>
<evidence type="ECO:0000256" key="5">
    <source>
        <dbReference type="ARBA" id="ARBA00023163"/>
    </source>
</evidence>
<dbReference type="NCBIfam" id="NF001030">
    <property type="entry name" value="PRK00110.1"/>
    <property type="match status" value="1"/>
</dbReference>
<dbReference type="FunFam" id="3.30.70.980:FF:000002">
    <property type="entry name" value="Probable transcriptional regulatory protein YebC"/>
    <property type="match status" value="1"/>
</dbReference>
<dbReference type="HAMAP" id="MF_00693">
    <property type="entry name" value="Transcrip_reg_TACO1"/>
    <property type="match status" value="1"/>
</dbReference>
<dbReference type="InterPro" id="IPR049083">
    <property type="entry name" value="TACO1_YebC_N"/>
</dbReference>
<dbReference type="PANTHER" id="PTHR12532:SF6">
    <property type="entry name" value="TRANSCRIPTIONAL REGULATORY PROTEIN YEBC-RELATED"/>
    <property type="match status" value="1"/>
</dbReference>
<reference evidence="9 10" key="1">
    <citation type="submission" date="2017-11" db="EMBL/GenBank/DDBJ databases">
        <title>Genome-resolved metagenomics identifies genetic mobility, metabolic interactions, and unexpected diversity in perchlorate-reducing communities.</title>
        <authorList>
            <person name="Barnum T.P."/>
            <person name="Figueroa I.A."/>
            <person name="Carlstrom C.I."/>
            <person name="Lucas L.N."/>
            <person name="Engelbrektson A.L."/>
            <person name="Coates J.D."/>
        </authorList>
    </citation>
    <scope>NUCLEOTIDE SEQUENCE [LARGE SCALE GENOMIC DNA]</scope>
    <source>
        <strain evidence="9">BM706</strain>
    </source>
</reference>
<dbReference type="Pfam" id="PF01709">
    <property type="entry name" value="Transcrip_reg"/>
    <property type="match status" value="1"/>
</dbReference>
<sequence>MSGHNKWSTIKHKKGAKDAKKGKIFSKMAKIIYLAAREGGTDEDKNAKLRMAIQKAKSVSMPNDNIKRALKRAEGGTDGEEYTEIIYEGYGPEGVAMLVQCLTDNKNRTAASVRHIFSKYGGNLGEAGCVGWMFDRKGYITVSKEDTDEDSLMEIVLEAGAEDIKTDDESVFEIISEADDYETVNNALEKAGIKIDSSDITMIPQNYVKLDENGAKKLMRLMDMLEDDDDVQEVFANFDIDDEIMERLSE</sequence>
<dbReference type="NCBIfam" id="NF009044">
    <property type="entry name" value="PRK12378.1"/>
    <property type="match status" value="1"/>
</dbReference>
<dbReference type="PANTHER" id="PTHR12532">
    <property type="entry name" value="TRANSLATIONAL ACTIVATOR OF CYTOCHROME C OXIDASE 1"/>
    <property type="match status" value="1"/>
</dbReference>
<comment type="caution">
    <text evidence="9">The sequence shown here is derived from an EMBL/GenBank/DDBJ whole genome shotgun (WGS) entry which is preliminary data.</text>
</comment>
<keyword evidence="4 6" id="KW-0238">DNA-binding</keyword>
<dbReference type="SUPFAM" id="SSF75625">
    <property type="entry name" value="YebC-like"/>
    <property type="match status" value="1"/>
</dbReference>